<dbReference type="Gene3D" id="3.20.20.30">
    <property type="entry name" value="Luciferase-like domain"/>
    <property type="match status" value="1"/>
</dbReference>
<dbReference type="InterPro" id="IPR011251">
    <property type="entry name" value="Luciferase-like_dom"/>
</dbReference>
<protein>
    <submittedName>
        <fullName evidence="6">Putative monooxygenase MoxC</fullName>
        <ecNumber evidence="6">1.14.-.-</ecNumber>
    </submittedName>
</protein>
<organism evidence="6 7">
    <name type="scientific">Nocardia cerradoensis</name>
    <dbReference type="NCBI Taxonomy" id="85688"/>
    <lineage>
        <taxon>Bacteria</taxon>
        <taxon>Bacillati</taxon>
        <taxon>Actinomycetota</taxon>
        <taxon>Actinomycetes</taxon>
        <taxon>Mycobacteriales</taxon>
        <taxon>Nocardiaceae</taxon>
        <taxon>Nocardia</taxon>
    </lineage>
</organism>
<reference evidence="6 7" key="1">
    <citation type="submission" date="2017-07" db="EMBL/GenBank/DDBJ databases">
        <title>First draft Genome Sequence of Nocardia cerradoensis isolated from human infection.</title>
        <authorList>
            <person name="Carrasco G."/>
        </authorList>
    </citation>
    <scope>NUCLEOTIDE SEQUENCE [LARGE SCALE GENOMIC DNA]</scope>
    <source>
        <strain evidence="6 7">CNM20130759</strain>
    </source>
</reference>
<evidence type="ECO:0000259" key="5">
    <source>
        <dbReference type="Pfam" id="PF00296"/>
    </source>
</evidence>
<evidence type="ECO:0000313" key="6">
    <source>
        <dbReference type="EMBL" id="OXR40918.1"/>
    </source>
</evidence>
<dbReference type="Proteomes" id="UP000215506">
    <property type="component" value="Unassembled WGS sequence"/>
</dbReference>
<dbReference type="SUPFAM" id="SSF51679">
    <property type="entry name" value="Bacterial luciferase-like"/>
    <property type="match status" value="1"/>
</dbReference>
<evidence type="ECO:0000256" key="4">
    <source>
        <dbReference type="ARBA" id="ARBA00023033"/>
    </source>
</evidence>
<evidence type="ECO:0000256" key="1">
    <source>
        <dbReference type="ARBA" id="ARBA00022630"/>
    </source>
</evidence>
<dbReference type="EMBL" id="NGAF01000025">
    <property type="protein sequence ID" value="OXR40918.1"/>
    <property type="molecule type" value="Genomic_DNA"/>
</dbReference>
<dbReference type="RefSeq" id="WP_143860403.1">
    <property type="nucleotide sequence ID" value="NZ_NGAF01000025.1"/>
</dbReference>
<evidence type="ECO:0000313" key="7">
    <source>
        <dbReference type="Proteomes" id="UP000215506"/>
    </source>
</evidence>
<keyword evidence="4 6" id="KW-0503">Monooxygenase</keyword>
<evidence type="ECO:0000256" key="2">
    <source>
        <dbReference type="ARBA" id="ARBA00022643"/>
    </source>
</evidence>
<accession>A0A231GWG4</accession>
<dbReference type="InterPro" id="IPR051260">
    <property type="entry name" value="Diverse_substr_monoxygenases"/>
</dbReference>
<feature type="domain" description="Luciferase-like" evidence="5">
    <location>
        <begin position="37"/>
        <end position="210"/>
    </location>
</feature>
<dbReference type="AlphaFoldDB" id="A0A231GWG4"/>
<dbReference type="PANTHER" id="PTHR30011">
    <property type="entry name" value="ALKANESULFONATE MONOOXYGENASE-RELATED"/>
    <property type="match status" value="1"/>
</dbReference>
<proteinExistence type="predicted"/>
<keyword evidence="2" id="KW-0288">FMN</keyword>
<dbReference type="GO" id="GO:0004497">
    <property type="term" value="F:monooxygenase activity"/>
    <property type="evidence" value="ECO:0007669"/>
    <property type="project" value="UniProtKB-KW"/>
</dbReference>
<dbReference type="InterPro" id="IPR036661">
    <property type="entry name" value="Luciferase-like_sf"/>
</dbReference>
<keyword evidence="3 6" id="KW-0560">Oxidoreductase</keyword>
<gene>
    <name evidence="6" type="primary">moxC_2</name>
    <name evidence="6" type="ORF">B7C42_07053</name>
</gene>
<dbReference type="GO" id="GO:0016705">
    <property type="term" value="F:oxidoreductase activity, acting on paired donors, with incorporation or reduction of molecular oxygen"/>
    <property type="evidence" value="ECO:0007669"/>
    <property type="project" value="InterPro"/>
</dbReference>
<name>A0A231GWG4_9NOCA</name>
<keyword evidence="1" id="KW-0285">Flavoprotein</keyword>
<dbReference type="EC" id="1.14.-.-" evidence="6"/>
<comment type="caution">
    <text evidence="6">The sequence shown here is derived from an EMBL/GenBank/DDBJ whole genome shotgun (WGS) entry which is preliminary data.</text>
</comment>
<evidence type="ECO:0000256" key="3">
    <source>
        <dbReference type="ARBA" id="ARBA00023002"/>
    </source>
</evidence>
<dbReference type="Pfam" id="PF00296">
    <property type="entry name" value="Bac_luciferase"/>
    <property type="match status" value="1"/>
</dbReference>
<dbReference type="PANTHER" id="PTHR30011:SF16">
    <property type="entry name" value="C2H2 FINGER DOMAIN TRANSCRIPTION FACTOR (EUROFUNG)-RELATED"/>
    <property type="match status" value="1"/>
</dbReference>
<keyword evidence="7" id="KW-1185">Reference proteome</keyword>
<sequence>MTHHHIVGAALDGAQVAAIFDRQGTGIAKFGALLDGSGIDFVVLRPDSATVRFAPSVAAAVLARHTRSVGLVVGAAPLRDHPYNLARRLGSIDHASGGRVGWLVLLGEPAAADGRSVWTSAPRGDVPADAVRAVRELWESWPPDAVVDDREHGVFADSARIRYVDHTGAHSITGPLNIPEPPQIKPPIFAESPVPAEYRDLAGLADVVLGLPGTPVRGPVLRWVDAGSSGPAPTDAAGVVIAGEGSPAAIVAAAARHVTATAAAPPGTTLRARLRLPAPEPVLPRDARSAFPAA</sequence>